<dbReference type="NCBIfam" id="TIGR02268">
    <property type="entry name" value="Myxococcus xanthus paralogous family TIGR02268"/>
    <property type="match status" value="1"/>
</dbReference>
<dbReference type="EMBL" id="CP011509">
    <property type="protein sequence ID" value="AKJ01830.1"/>
    <property type="molecule type" value="Genomic_DNA"/>
</dbReference>
<dbReference type="KEGG" id="age:AA314_03456"/>
<evidence type="ECO:0000256" key="1">
    <source>
        <dbReference type="SAM" id="MobiDB-lite"/>
    </source>
</evidence>
<evidence type="ECO:0000313" key="5">
    <source>
        <dbReference type="Proteomes" id="UP000035579"/>
    </source>
</evidence>
<feature type="compositionally biased region" description="Polar residues" evidence="1">
    <location>
        <begin position="193"/>
        <end position="209"/>
    </location>
</feature>
<dbReference type="Pfam" id="PF09544">
    <property type="entry name" value="DUF2381"/>
    <property type="match status" value="1"/>
</dbReference>
<evidence type="ECO:0000313" key="3">
    <source>
        <dbReference type="EMBL" id="AKJ01830.1"/>
    </source>
</evidence>
<name>A0AAC8TDD1_9BACT</name>
<keyword evidence="2" id="KW-0732">Signal</keyword>
<dbReference type="InterPro" id="IPR011754">
    <property type="entry name" value="Mxa_paralog_2268"/>
</dbReference>
<evidence type="ECO:0000256" key="2">
    <source>
        <dbReference type="SAM" id="SignalP"/>
    </source>
</evidence>
<dbReference type="AlphaFoldDB" id="A0AAC8TDD1"/>
<feature type="signal peptide" evidence="2">
    <location>
        <begin position="1"/>
        <end position="23"/>
    </location>
</feature>
<evidence type="ECO:0000313" key="4">
    <source>
        <dbReference type="EMBL" id="REG34639.1"/>
    </source>
</evidence>
<evidence type="ECO:0000313" key="6">
    <source>
        <dbReference type="Proteomes" id="UP000256345"/>
    </source>
</evidence>
<feature type="chain" id="PRO_5042255486" evidence="2">
    <location>
        <begin position="24"/>
        <end position="313"/>
    </location>
</feature>
<dbReference type="Proteomes" id="UP000035579">
    <property type="component" value="Chromosome"/>
</dbReference>
<organism evidence="3 5">
    <name type="scientific">Archangium gephyra</name>
    <dbReference type="NCBI Taxonomy" id="48"/>
    <lineage>
        <taxon>Bacteria</taxon>
        <taxon>Pseudomonadati</taxon>
        <taxon>Myxococcota</taxon>
        <taxon>Myxococcia</taxon>
        <taxon>Myxococcales</taxon>
        <taxon>Cystobacterineae</taxon>
        <taxon>Archangiaceae</taxon>
        <taxon>Archangium</taxon>
    </lineage>
</organism>
<reference evidence="4 6" key="2">
    <citation type="submission" date="2018-08" db="EMBL/GenBank/DDBJ databases">
        <title>Genomic Encyclopedia of Archaeal and Bacterial Type Strains, Phase II (KMG-II): from individual species to whole genera.</title>
        <authorList>
            <person name="Goeker M."/>
        </authorList>
    </citation>
    <scope>NUCLEOTIDE SEQUENCE [LARGE SCALE GENOMIC DNA]</scope>
    <source>
        <strain evidence="4 6">DSM 2261</strain>
    </source>
</reference>
<reference evidence="3 5" key="1">
    <citation type="submission" date="2015-05" db="EMBL/GenBank/DDBJ databases">
        <title>Genome assembly of Archangium gephyra DSM 2261.</title>
        <authorList>
            <person name="Sharma G."/>
            <person name="Subramanian S."/>
        </authorList>
    </citation>
    <scope>NUCLEOTIDE SEQUENCE [LARGE SCALE GENOMIC DNA]</scope>
    <source>
        <strain evidence="3 5">DSM 2261</strain>
    </source>
</reference>
<proteinExistence type="predicted"/>
<gene>
    <name evidence="3" type="ORF">AA314_03456</name>
    <name evidence="4" type="ORF">ATI61_103545</name>
</gene>
<sequence>MLVLSSAALLRLMLLAAPLDASALSAPPGCEAGPGHLELTEDTPGEARAVCIHPGLSTSFFFDAKLGRVELAWREHFRVIEDETGLALVPTRALTQGERVPMTVFFQDGAAPASARFILVVHPSEAARQVEVTRQPRTLTSYREGEQQARAEARQCQEDKARLEARCSGQVGLLSLLAQELLGEGGIADKNITRSVTSRPGNTLTSTRARSYRSGTPREEGGRMLVRLALELDLKNNGSAPWTPAGAVLVGPRGVEWKALGVWSQGPIAPGESRRVGMEVETTEEAARGTFTLKLWNQEASGGGEFFDGVSFP</sequence>
<dbReference type="Proteomes" id="UP000256345">
    <property type="component" value="Unassembled WGS sequence"/>
</dbReference>
<keyword evidence="6" id="KW-1185">Reference proteome</keyword>
<accession>A0AAC8TDD1</accession>
<feature type="region of interest" description="Disordered" evidence="1">
    <location>
        <begin position="193"/>
        <end position="220"/>
    </location>
</feature>
<dbReference type="EMBL" id="QUMU01000003">
    <property type="protein sequence ID" value="REG34639.1"/>
    <property type="molecule type" value="Genomic_DNA"/>
</dbReference>
<protein>
    <submittedName>
        <fullName evidence="4">Uncharacterized protein (TIGR02268 family)</fullName>
    </submittedName>
</protein>
<dbReference type="RefSeq" id="WP_053066459.1">
    <property type="nucleotide sequence ID" value="NZ_CP011509.1"/>
</dbReference>